<protein>
    <submittedName>
        <fullName evidence="1">Uncharacterized protein</fullName>
    </submittedName>
</protein>
<keyword evidence="2" id="KW-1185">Reference proteome</keyword>
<dbReference type="Proteomes" id="UP000321901">
    <property type="component" value="Unassembled WGS sequence"/>
</dbReference>
<proteinExistence type="predicted"/>
<sequence>MENVQKETSGRKKSPAILIAVLTVVLLAAVGSVSAFFLLNKSPKVQYLLAETKTLSEMSDLFKKRYENEMNWVDVQKTKPVETSYDLSAQLNGPALGYEMQEMQSIVNNLTISYTQVKDPVEKEWEMNLSGKFGSVPIDVGTFYFTPEKMIAKLAFTDKLFLFKDEDYGKMMRESDPSYDGNEKLGLSHLFEERFMTEELQNYIEKEYMEYLYNELPEDAFTSEKEEIEVFDKKVKTEKVEMKLSEQQVKTFMKNLFEKARDDEKLKALIKEQIAFSTMGEEFSNDDLKSIIRDFEDELDTALKEIDELLIPEGITSTIWHKSNSIVKRNFAISIGEFEDEISTLNIEGVQVLDKASQQWAYTFTGSDSYTQEDAVVEFKGDLKWDGKKADDTITISAEDVVLQYKGEEELKGKERTFKRAFSIEDDEFSPEFVWSGTATHEKDSMNANHEFTFVVEEAGENDIRVQLKQQGKIVKKVDMPDESKNVVDLGAMTADELDSFFTKEIGEALEKWVTDLMGDLESELGNL</sequence>
<organism evidence="1 2">
    <name type="scientific">Sporosarcina luteola</name>
    <dbReference type="NCBI Taxonomy" id="582850"/>
    <lineage>
        <taxon>Bacteria</taxon>
        <taxon>Bacillati</taxon>
        <taxon>Bacillota</taxon>
        <taxon>Bacilli</taxon>
        <taxon>Bacillales</taxon>
        <taxon>Caryophanaceae</taxon>
        <taxon>Sporosarcina</taxon>
    </lineage>
</organism>
<comment type="caution">
    <text evidence="1">The sequence shown here is derived from an EMBL/GenBank/DDBJ whole genome shotgun (WGS) entry which is preliminary data.</text>
</comment>
<evidence type="ECO:0000313" key="2">
    <source>
        <dbReference type="Proteomes" id="UP000321901"/>
    </source>
</evidence>
<name>A0A511Z9F8_9BACL</name>
<accession>A0A511Z9F8</accession>
<gene>
    <name evidence="1" type="ORF">SLU01_23860</name>
</gene>
<dbReference type="AlphaFoldDB" id="A0A511Z9F8"/>
<evidence type="ECO:0000313" key="1">
    <source>
        <dbReference type="EMBL" id="GEN84074.1"/>
    </source>
</evidence>
<dbReference type="EMBL" id="BJYL01000032">
    <property type="protein sequence ID" value="GEN84074.1"/>
    <property type="molecule type" value="Genomic_DNA"/>
</dbReference>
<dbReference type="RefSeq" id="WP_147058590.1">
    <property type="nucleotide sequence ID" value="NZ_BJYL01000032.1"/>
</dbReference>
<reference evidence="1 2" key="1">
    <citation type="submission" date="2019-07" db="EMBL/GenBank/DDBJ databases">
        <title>Whole genome shotgun sequence of Sporosarcina luteola NBRC 105378.</title>
        <authorList>
            <person name="Hosoyama A."/>
            <person name="Uohara A."/>
            <person name="Ohji S."/>
            <person name="Ichikawa N."/>
        </authorList>
    </citation>
    <scope>NUCLEOTIDE SEQUENCE [LARGE SCALE GENOMIC DNA]</scope>
    <source>
        <strain evidence="1 2">NBRC 105378</strain>
    </source>
</reference>
<dbReference type="OrthoDB" id="2431540at2"/>